<evidence type="ECO:0000256" key="1">
    <source>
        <dbReference type="ARBA" id="ARBA00022723"/>
    </source>
</evidence>
<feature type="region of interest" description="Disordered" evidence="3">
    <location>
        <begin position="142"/>
        <end position="166"/>
    </location>
</feature>
<evidence type="ECO:0000256" key="2">
    <source>
        <dbReference type="ARBA" id="ARBA00023180"/>
    </source>
</evidence>
<dbReference type="GO" id="GO:0009055">
    <property type="term" value="F:electron transfer activity"/>
    <property type="evidence" value="ECO:0007669"/>
    <property type="project" value="InterPro"/>
</dbReference>
<dbReference type="SUPFAM" id="SSF49503">
    <property type="entry name" value="Cupredoxins"/>
    <property type="match status" value="1"/>
</dbReference>
<evidence type="ECO:0000256" key="3">
    <source>
        <dbReference type="SAM" id="MobiDB-lite"/>
    </source>
</evidence>
<dbReference type="AlphaFoldDB" id="W1P7D5"/>
<dbReference type="PANTHER" id="PTHR33021:SF179">
    <property type="entry name" value="OS09G0541100 PROTEIN"/>
    <property type="match status" value="1"/>
</dbReference>
<organism evidence="6 7">
    <name type="scientific">Amborella trichopoda</name>
    <dbReference type="NCBI Taxonomy" id="13333"/>
    <lineage>
        <taxon>Eukaryota</taxon>
        <taxon>Viridiplantae</taxon>
        <taxon>Streptophyta</taxon>
        <taxon>Embryophyta</taxon>
        <taxon>Tracheophyta</taxon>
        <taxon>Spermatophyta</taxon>
        <taxon>Magnoliopsida</taxon>
        <taxon>Amborellales</taxon>
        <taxon>Amborellaceae</taxon>
        <taxon>Amborella</taxon>
    </lineage>
</organism>
<dbReference type="FunFam" id="2.60.40.420:FF:000003">
    <property type="entry name" value="Blue copper"/>
    <property type="match status" value="1"/>
</dbReference>
<feature type="domain" description="Phytocyanin" evidence="5">
    <location>
        <begin position="41"/>
        <end position="141"/>
    </location>
</feature>
<feature type="signal peptide" evidence="4">
    <location>
        <begin position="1"/>
        <end position="40"/>
    </location>
</feature>
<dbReference type="Gene3D" id="2.60.40.420">
    <property type="entry name" value="Cupredoxins - blue copper proteins"/>
    <property type="match status" value="1"/>
</dbReference>
<dbReference type="PROSITE" id="PS51485">
    <property type="entry name" value="PHYTOCYANIN"/>
    <property type="match status" value="1"/>
</dbReference>
<dbReference type="CDD" id="cd04216">
    <property type="entry name" value="Phytocyanin"/>
    <property type="match status" value="1"/>
</dbReference>
<proteinExistence type="predicted"/>
<protein>
    <recommendedName>
        <fullName evidence="5">Phytocyanin domain-containing protein</fullName>
    </recommendedName>
</protein>
<accession>W1P7D5</accession>
<name>W1P7D5_AMBTC</name>
<dbReference type="OrthoDB" id="1921208at2759"/>
<feature type="chain" id="PRO_5004807177" description="Phytocyanin domain-containing protein" evidence="4">
    <location>
        <begin position="41"/>
        <end position="191"/>
    </location>
</feature>
<dbReference type="GO" id="GO:0046872">
    <property type="term" value="F:metal ion binding"/>
    <property type="evidence" value="ECO:0007669"/>
    <property type="project" value="UniProtKB-KW"/>
</dbReference>
<dbReference type="HOGENOM" id="CLU_058719_3_4_1"/>
<reference evidence="7" key="1">
    <citation type="journal article" date="2013" name="Science">
        <title>The Amborella genome and the evolution of flowering plants.</title>
        <authorList>
            <consortium name="Amborella Genome Project"/>
        </authorList>
    </citation>
    <scope>NUCLEOTIDE SEQUENCE [LARGE SCALE GENOMIC DNA]</scope>
</reference>
<dbReference type="Gramene" id="ERN05787">
    <property type="protein sequence ID" value="ERN05787"/>
    <property type="gene ID" value="AMTR_s00006p00255320"/>
</dbReference>
<dbReference type="Pfam" id="PF02298">
    <property type="entry name" value="Cu_bind_like"/>
    <property type="match status" value="1"/>
</dbReference>
<evidence type="ECO:0000259" key="5">
    <source>
        <dbReference type="PROSITE" id="PS51485"/>
    </source>
</evidence>
<keyword evidence="4" id="KW-0732">Signal</keyword>
<dbReference type="eggNOG" id="ENOG502S1D3">
    <property type="taxonomic scope" value="Eukaryota"/>
</dbReference>
<evidence type="ECO:0000256" key="4">
    <source>
        <dbReference type="SAM" id="SignalP"/>
    </source>
</evidence>
<dbReference type="EMBL" id="KI393980">
    <property type="protein sequence ID" value="ERN05787.1"/>
    <property type="molecule type" value="Genomic_DNA"/>
</dbReference>
<gene>
    <name evidence="6" type="ORF">AMTR_s00006p00255320</name>
</gene>
<keyword evidence="1" id="KW-0479">Metal-binding</keyword>
<dbReference type="InterPro" id="IPR003245">
    <property type="entry name" value="Phytocyanin_dom"/>
</dbReference>
<sequence>MDVRKVFGIPKFSSSSSSSSSSLLWLFLFLLLERAIELDAAVYIVGDEDGWTTGYNYLSWSMKYNFSVGDTLVFNYVKGQHNTWEVTEGAYRSCNMSTGVLKQHRSGTDQIALSEERGYWFVCSIEGHCPGGMKLGVQVTANHDAPSPEAPPSDNGGGQAPPPDAGAATSVAPAAIFIAWFLHFYLSFASA</sequence>
<keyword evidence="7" id="KW-1185">Reference proteome</keyword>
<dbReference type="PANTHER" id="PTHR33021">
    <property type="entry name" value="BLUE COPPER PROTEIN"/>
    <property type="match status" value="1"/>
</dbReference>
<dbReference type="InterPro" id="IPR008972">
    <property type="entry name" value="Cupredoxin"/>
</dbReference>
<evidence type="ECO:0000313" key="7">
    <source>
        <dbReference type="Proteomes" id="UP000017836"/>
    </source>
</evidence>
<dbReference type="InterPro" id="IPR039391">
    <property type="entry name" value="Phytocyanin-like"/>
</dbReference>
<evidence type="ECO:0000313" key="6">
    <source>
        <dbReference type="EMBL" id="ERN05787.1"/>
    </source>
</evidence>
<dbReference type="Proteomes" id="UP000017836">
    <property type="component" value="Unassembled WGS sequence"/>
</dbReference>
<dbReference type="KEGG" id="atr:18433973"/>
<dbReference type="GO" id="GO:0005886">
    <property type="term" value="C:plasma membrane"/>
    <property type="evidence" value="ECO:0000318"/>
    <property type="project" value="GO_Central"/>
</dbReference>
<keyword evidence="2" id="KW-0325">Glycoprotein</keyword>